<dbReference type="PROSITE" id="PS50948">
    <property type="entry name" value="PAN"/>
    <property type="match status" value="1"/>
</dbReference>
<comment type="similarity">
    <text evidence="2">Belongs to the GILT family.</text>
</comment>
<dbReference type="EMBL" id="JYDT01000254">
    <property type="protein sequence ID" value="KRY81180.1"/>
    <property type="molecule type" value="Genomic_DNA"/>
</dbReference>
<keyword evidence="4" id="KW-0732">Signal</keyword>
<evidence type="ECO:0000313" key="8">
    <source>
        <dbReference type="EMBL" id="KRY81180.1"/>
    </source>
</evidence>
<comment type="subcellular location">
    <subcellularLocation>
        <location evidence="1">Secreted</location>
    </subcellularLocation>
</comment>
<feature type="domain" description="Apple" evidence="7">
    <location>
        <begin position="387"/>
        <end position="466"/>
    </location>
</feature>
<organism evidence="8 9">
    <name type="scientific">Trichinella pseudospiralis</name>
    <name type="common">Parasitic roundworm</name>
    <dbReference type="NCBI Taxonomy" id="6337"/>
    <lineage>
        <taxon>Eukaryota</taxon>
        <taxon>Metazoa</taxon>
        <taxon>Ecdysozoa</taxon>
        <taxon>Nematoda</taxon>
        <taxon>Enoplea</taxon>
        <taxon>Dorylaimia</taxon>
        <taxon>Trichinellida</taxon>
        <taxon>Trichinellidae</taxon>
        <taxon>Trichinella</taxon>
    </lineage>
</organism>
<accession>A0A0V1F5X2</accession>
<feature type="transmembrane region" description="Helical" evidence="6">
    <location>
        <begin position="21"/>
        <end position="43"/>
    </location>
</feature>
<keyword evidence="6" id="KW-0812">Transmembrane</keyword>
<dbReference type="PANTHER" id="PTHR13234">
    <property type="entry name" value="GAMMA-INTERFERON INDUCIBLE LYSOSOMAL THIOL REDUCTASE GILT"/>
    <property type="match status" value="1"/>
</dbReference>
<dbReference type="GO" id="GO:0016671">
    <property type="term" value="F:oxidoreductase activity, acting on a sulfur group of donors, disulfide as acceptor"/>
    <property type="evidence" value="ECO:0007669"/>
    <property type="project" value="InterPro"/>
</dbReference>
<dbReference type="GO" id="GO:0005576">
    <property type="term" value="C:extracellular region"/>
    <property type="evidence" value="ECO:0007669"/>
    <property type="project" value="UniProtKB-SubCell"/>
</dbReference>
<dbReference type="AlphaFoldDB" id="A0A0V1F5X2"/>
<dbReference type="Proteomes" id="UP000054995">
    <property type="component" value="Unassembled WGS sequence"/>
</dbReference>
<sequence length="890" mass="101562">MPCEFSKVVCSSYDTMLKQCSVLAIICFINCHLISCSWMSIYIPKMDVTCVLIAKSVDYDKDSYIGRVYCSMESCVAACLSHSTSCNLIKYSPFTKVCDLYFANATRHIVYPSDKIGQSMHFQLQSCHKNISTLPAGMVVQSELQSNNSAIIHIPSTHKNCGSLWLPFVENYHAERIQLIAASSLKRCIAFCEAPTYTSCNSVLFSAQEGTCLLLFRSIRTQLFNGIAPTIQSSALFVVISECYDDFEPPIGYSLPNFGQLTPTVYSITNAKVSLYHVHFYATTAAIRLRLWDTANEFQCLILCLDNFLADHCDAYYFSHGEKTCLTFRLKEQHALPNSQYDRHIIKFSDNKMLVKIFKDQRLPSLKHSNHLTVETKVSLFQFKERCTIQHSVLTAIPRIKFIQQYVNISFLNDCISKCRFIRSSGLCEGIAYSKEKKACLIAVNGNHDDEVLLNGGYHFLTLHNCSKDREVERAHNDPPELHAFPLLDEICLVEFYKPLFVSGWSVIAEIRNTTSVQWCLLNCAAAMYANKCSAIYFIDGDCVLLERMHYPRIYFTRQSASVFAELIHRINSVCTLNKKIKLTLLYETLCPDCQEFILNTLQRYVWKYGQDFVELNLIPYGNARRTKLNNTWTIQCQHGPVECALNKLHGCAISKLVYVEKWFPLIVCLEEAAKLKMDPDTAFLLCSKKKKLNQTLSIAIYKCAYSIEGDLIQLQMAEITENVKPHPHYFVPWILINDVSTAQLQTFQNGLFNFLCDWHRGSVPKGCADYSNLLKQRKNLQLISCSWMSIYIPKMDVTCVLIAKSVDYDKDSYIGRVYCSMESCVAACLSHSTSCNLIKYSPFTKVCDLYFANATRHIAEKEDRIGQSRHLEVHSCYKNHENLQKEGKK</sequence>
<keyword evidence="6" id="KW-0472">Membrane</keyword>
<keyword evidence="6" id="KW-1133">Transmembrane helix</keyword>
<evidence type="ECO:0000256" key="2">
    <source>
        <dbReference type="ARBA" id="ARBA00005679"/>
    </source>
</evidence>
<evidence type="ECO:0000259" key="7">
    <source>
        <dbReference type="PROSITE" id="PS50948"/>
    </source>
</evidence>
<dbReference type="PANTHER" id="PTHR13234:SF8">
    <property type="entry name" value="GAMMA-INTERFERON-INDUCIBLE LYSOSOMAL THIOL REDUCTASE"/>
    <property type="match status" value="1"/>
</dbReference>
<proteinExistence type="inferred from homology"/>
<comment type="caution">
    <text evidence="8">The sequence shown here is derived from an EMBL/GenBank/DDBJ whole genome shotgun (WGS) entry which is preliminary data.</text>
</comment>
<dbReference type="InterPro" id="IPR004911">
    <property type="entry name" value="Interferon-induced_GILT"/>
</dbReference>
<evidence type="ECO:0000256" key="1">
    <source>
        <dbReference type="ARBA" id="ARBA00004613"/>
    </source>
</evidence>
<reference evidence="8 9" key="1">
    <citation type="submission" date="2015-01" db="EMBL/GenBank/DDBJ databases">
        <title>Evolution of Trichinella species and genotypes.</title>
        <authorList>
            <person name="Korhonen P.K."/>
            <person name="Edoardo P."/>
            <person name="Giuseppe L.R."/>
            <person name="Gasser R.B."/>
        </authorList>
    </citation>
    <scope>NUCLEOTIDE SEQUENCE [LARGE SCALE GENOMIC DNA]</scope>
    <source>
        <strain evidence="8">ISS470</strain>
    </source>
</reference>
<evidence type="ECO:0000256" key="3">
    <source>
        <dbReference type="ARBA" id="ARBA00022525"/>
    </source>
</evidence>
<name>A0A0V1F5X2_TRIPS</name>
<dbReference type="Pfam" id="PF03227">
    <property type="entry name" value="GILT"/>
    <property type="match status" value="1"/>
</dbReference>
<keyword evidence="3" id="KW-0964">Secreted</keyword>
<keyword evidence="5" id="KW-0325">Glycoprotein</keyword>
<evidence type="ECO:0000256" key="5">
    <source>
        <dbReference type="ARBA" id="ARBA00023180"/>
    </source>
</evidence>
<dbReference type="InterPro" id="IPR003609">
    <property type="entry name" value="Pan_app"/>
</dbReference>
<evidence type="ECO:0000256" key="4">
    <source>
        <dbReference type="ARBA" id="ARBA00022729"/>
    </source>
</evidence>
<gene>
    <name evidence="8" type="primary">F37H8.5</name>
    <name evidence="8" type="ORF">T4D_3599</name>
</gene>
<keyword evidence="9" id="KW-1185">Reference proteome</keyword>
<evidence type="ECO:0000256" key="6">
    <source>
        <dbReference type="SAM" id="Phobius"/>
    </source>
</evidence>
<protein>
    <submittedName>
        <fullName evidence="8">GILT-like protein F37H8.5</fullName>
    </submittedName>
</protein>
<evidence type="ECO:0000313" key="9">
    <source>
        <dbReference type="Proteomes" id="UP000054995"/>
    </source>
</evidence>
<dbReference type="OrthoDB" id="5914993at2759"/>